<keyword evidence="4 7" id="KW-0812">Transmembrane</keyword>
<feature type="transmembrane region" description="Helical" evidence="7">
    <location>
        <begin position="12"/>
        <end position="37"/>
    </location>
</feature>
<comment type="subcellular location">
    <subcellularLocation>
        <location evidence="1 7">Cell membrane</location>
        <topology evidence="1 7">Multi-pass membrane protein</topology>
    </subcellularLocation>
</comment>
<keyword evidence="6 7" id="KW-0472">Membrane</keyword>
<protein>
    <submittedName>
        <fullName evidence="9">Carbohydrate ABC transporter membrane protein 2 (CUT1 family)</fullName>
    </submittedName>
</protein>
<feature type="domain" description="ABC transmembrane type-1" evidence="8">
    <location>
        <begin position="74"/>
        <end position="265"/>
    </location>
</feature>
<dbReference type="EMBL" id="PTJA01000014">
    <property type="protein sequence ID" value="PPK78505.1"/>
    <property type="molecule type" value="Genomic_DNA"/>
</dbReference>
<dbReference type="Proteomes" id="UP000237749">
    <property type="component" value="Unassembled WGS sequence"/>
</dbReference>
<feature type="transmembrane region" description="Helical" evidence="7">
    <location>
        <begin position="186"/>
        <end position="209"/>
    </location>
</feature>
<reference evidence="9 10" key="1">
    <citation type="submission" date="2018-02" db="EMBL/GenBank/DDBJ databases">
        <title>Genomic Encyclopedia of Archaeal and Bacterial Type Strains, Phase II (KMG-II): from individual species to whole genera.</title>
        <authorList>
            <person name="Goeker M."/>
        </authorList>
    </citation>
    <scope>NUCLEOTIDE SEQUENCE [LARGE SCALE GENOMIC DNA]</scope>
    <source>
        <strain evidence="9 10">DSM 3808</strain>
    </source>
</reference>
<feature type="transmembrane region" description="Helical" evidence="7">
    <location>
        <begin position="244"/>
        <end position="265"/>
    </location>
</feature>
<dbReference type="RefSeq" id="WP_104438920.1">
    <property type="nucleotide sequence ID" value="NZ_PTJA01000014.1"/>
</dbReference>
<keyword evidence="3" id="KW-1003">Cell membrane</keyword>
<keyword evidence="5 7" id="KW-1133">Transmembrane helix</keyword>
<name>A0A2S6HLY3_9FIRM</name>
<feature type="transmembrane region" description="Helical" evidence="7">
    <location>
        <begin position="111"/>
        <end position="133"/>
    </location>
</feature>
<evidence type="ECO:0000313" key="10">
    <source>
        <dbReference type="Proteomes" id="UP000237749"/>
    </source>
</evidence>
<feature type="transmembrane region" description="Helical" evidence="7">
    <location>
        <begin position="145"/>
        <end position="165"/>
    </location>
</feature>
<keyword evidence="2 7" id="KW-0813">Transport</keyword>
<gene>
    <name evidence="9" type="ORF">BXY41_1147</name>
</gene>
<dbReference type="CDD" id="cd06261">
    <property type="entry name" value="TM_PBP2"/>
    <property type="match status" value="1"/>
</dbReference>
<organism evidence="9 10">
    <name type="scientific">Lacrimispora xylanisolvens</name>
    <dbReference type="NCBI Taxonomy" id="384636"/>
    <lineage>
        <taxon>Bacteria</taxon>
        <taxon>Bacillati</taxon>
        <taxon>Bacillota</taxon>
        <taxon>Clostridia</taxon>
        <taxon>Lachnospirales</taxon>
        <taxon>Lachnospiraceae</taxon>
        <taxon>Lacrimispora</taxon>
    </lineage>
</organism>
<proteinExistence type="inferred from homology"/>
<keyword evidence="10" id="KW-1185">Reference proteome</keyword>
<evidence type="ECO:0000256" key="3">
    <source>
        <dbReference type="ARBA" id="ARBA00022475"/>
    </source>
</evidence>
<dbReference type="SUPFAM" id="SSF161098">
    <property type="entry name" value="MetI-like"/>
    <property type="match status" value="1"/>
</dbReference>
<dbReference type="AlphaFoldDB" id="A0A2S6HLY3"/>
<evidence type="ECO:0000256" key="6">
    <source>
        <dbReference type="ARBA" id="ARBA00023136"/>
    </source>
</evidence>
<evidence type="ECO:0000256" key="1">
    <source>
        <dbReference type="ARBA" id="ARBA00004651"/>
    </source>
</evidence>
<dbReference type="GO" id="GO:0055085">
    <property type="term" value="P:transmembrane transport"/>
    <property type="evidence" value="ECO:0007669"/>
    <property type="project" value="InterPro"/>
</dbReference>
<dbReference type="PANTHER" id="PTHR43744:SF8">
    <property type="entry name" value="SN-GLYCEROL-3-PHOSPHATE TRANSPORT SYSTEM PERMEASE PROTEIN UGPE"/>
    <property type="match status" value="1"/>
</dbReference>
<evidence type="ECO:0000313" key="9">
    <source>
        <dbReference type="EMBL" id="PPK78505.1"/>
    </source>
</evidence>
<comment type="similarity">
    <text evidence="7">Belongs to the binding-protein-dependent transport system permease family.</text>
</comment>
<feature type="transmembrane region" description="Helical" evidence="7">
    <location>
        <begin position="78"/>
        <end position="99"/>
    </location>
</feature>
<dbReference type="PANTHER" id="PTHR43744">
    <property type="entry name" value="ABC TRANSPORTER PERMEASE PROTEIN MG189-RELATED-RELATED"/>
    <property type="match status" value="1"/>
</dbReference>
<evidence type="ECO:0000256" key="4">
    <source>
        <dbReference type="ARBA" id="ARBA00022692"/>
    </source>
</evidence>
<dbReference type="GO" id="GO:0005886">
    <property type="term" value="C:plasma membrane"/>
    <property type="evidence" value="ECO:0007669"/>
    <property type="project" value="UniProtKB-SubCell"/>
</dbReference>
<dbReference type="Pfam" id="PF00528">
    <property type="entry name" value="BPD_transp_1"/>
    <property type="match status" value="1"/>
</dbReference>
<accession>A0A2S6HLY3</accession>
<evidence type="ECO:0000256" key="7">
    <source>
        <dbReference type="RuleBase" id="RU363032"/>
    </source>
</evidence>
<comment type="caution">
    <text evidence="9">The sequence shown here is derived from an EMBL/GenBank/DDBJ whole genome shotgun (WGS) entry which is preliminary data.</text>
</comment>
<evidence type="ECO:0000256" key="2">
    <source>
        <dbReference type="ARBA" id="ARBA00022448"/>
    </source>
</evidence>
<evidence type="ECO:0000259" key="8">
    <source>
        <dbReference type="PROSITE" id="PS50928"/>
    </source>
</evidence>
<dbReference type="Gene3D" id="1.10.3720.10">
    <property type="entry name" value="MetI-like"/>
    <property type="match status" value="1"/>
</dbReference>
<dbReference type="PROSITE" id="PS50928">
    <property type="entry name" value="ABC_TM1"/>
    <property type="match status" value="1"/>
</dbReference>
<dbReference type="InterPro" id="IPR035906">
    <property type="entry name" value="MetI-like_sf"/>
</dbReference>
<evidence type="ECO:0000256" key="5">
    <source>
        <dbReference type="ARBA" id="ARBA00022989"/>
    </source>
</evidence>
<dbReference type="OrthoDB" id="9801163at2"/>
<sequence length="279" mass="31086">MEGKSRKVGKKIWLYGILTILAFIWIVPMLTLLLTAIKAKKDFYSGLSLFRLPAEIAWSNFTNALTKGRLLVYMKNDFIVSGLKVPLGIFVEAMAAFAITRLNIKHKTGIFIFFLIGMMLPMQTALVPINVIYSKLKLLNTYFGLFYVYIGFGISYGILILRGFFKGIPKDIDEAAFLDGCNKWQLFIKVILPVSKPAVATLVITDFLATWNEYLLASVIINDNAKKTVPVGIMTFVGEHGTDYGYLCAGVLVSVIPVLVVYLVFQRHFVEGMAGAVKS</sequence>
<dbReference type="InterPro" id="IPR000515">
    <property type="entry name" value="MetI-like"/>
</dbReference>